<dbReference type="RefSeq" id="WP_105339179.1">
    <property type="nucleotide sequence ID" value="NZ_PUHZ01000026.1"/>
</dbReference>
<feature type="region of interest" description="Disordered" evidence="1">
    <location>
        <begin position="30"/>
        <end position="51"/>
    </location>
</feature>
<name>A0A2S8GA68_9BACT</name>
<gene>
    <name evidence="2" type="ORF">C5Y93_30020</name>
</gene>
<protein>
    <submittedName>
        <fullName evidence="2">Uncharacterized protein</fullName>
    </submittedName>
</protein>
<comment type="caution">
    <text evidence="2">The sequence shown here is derived from an EMBL/GenBank/DDBJ whole genome shotgun (WGS) entry which is preliminary data.</text>
</comment>
<evidence type="ECO:0000313" key="2">
    <source>
        <dbReference type="EMBL" id="PQO41356.1"/>
    </source>
</evidence>
<dbReference type="EMBL" id="PUHZ01000026">
    <property type="protein sequence ID" value="PQO41356.1"/>
    <property type="molecule type" value="Genomic_DNA"/>
</dbReference>
<proteinExistence type="predicted"/>
<evidence type="ECO:0000256" key="1">
    <source>
        <dbReference type="SAM" id="MobiDB-lite"/>
    </source>
</evidence>
<sequence>MADVNNFPQLMEIAQRLPEYPWEAELNAKLQSGGNGPWPTDDELEAAEREQSPQYLAEHRQLLTAARSLLRQPCENWAAESAEAWREGSSVRLQKARHLGRVFALSSIASQRGGDQTLAIEDAKNCLRLAIASRKGGLVVDYLVSAGIEGFGIDRIRVLRRDLSPESRQSLIHFLEQHEAAREPYDLIADRDADWEAKFGSEAEEDDNWIDDEEFADLSPEERQKINAMIEENRQRLAEMSPEEIALNRRNGFAMPDRHSLSLQRLLRIELAILSYQAEKGSQPERLDQLAPHYLTTVPLDPRGGEQYRYRHDGLGYVLYGLNEHLIDCGGRQRGVCSIHDGTADLFLDYFDFPDDLASDEGIGFGCRILQAIRSTWRSIVRA</sequence>
<evidence type="ECO:0000313" key="3">
    <source>
        <dbReference type="Proteomes" id="UP000237819"/>
    </source>
</evidence>
<dbReference type="OrthoDB" id="287158at2"/>
<accession>A0A2S8GA68</accession>
<dbReference type="Proteomes" id="UP000237819">
    <property type="component" value="Unassembled WGS sequence"/>
</dbReference>
<organism evidence="2 3">
    <name type="scientific">Blastopirellula marina</name>
    <dbReference type="NCBI Taxonomy" id="124"/>
    <lineage>
        <taxon>Bacteria</taxon>
        <taxon>Pseudomonadati</taxon>
        <taxon>Planctomycetota</taxon>
        <taxon>Planctomycetia</taxon>
        <taxon>Pirellulales</taxon>
        <taxon>Pirellulaceae</taxon>
        <taxon>Blastopirellula</taxon>
    </lineage>
</organism>
<reference evidence="2 3" key="1">
    <citation type="submission" date="2018-02" db="EMBL/GenBank/DDBJ databases">
        <title>Comparative genomes isolates from brazilian mangrove.</title>
        <authorList>
            <person name="Araujo J.E."/>
            <person name="Taketani R.G."/>
            <person name="Silva M.C.P."/>
            <person name="Loureco M.V."/>
            <person name="Andreote F.D."/>
        </authorList>
    </citation>
    <scope>NUCLEOTIDE SEQUENCE [LARGE SCALE GENOMIC DNA]</scope>
    <source>
        <strain evidence="2 3">Nap-Phe MGV</strain>
    </source>
</reference>
<dbReference type="AlphaFoldDB" id="A0A2S8GA68"/>